<dbReference type="OrthoDB" id="2042927at2"/>
<organism evidence="1 2">
    <name type="scientific">Fructobacillus pseudoficulneus</name>
    <dbReference type="NCBI Taxonomy" id="220714"/>
    <lineage>
        <taxon>Bacteria</taxon>
        <taxon>Bacillati</taxon>
        <taxon>Bacillota</taxon>
        <taxon>Bacilli</taxon>
        <taxon>Lactobacillales</taxon>
        <taxon>Lactobacillaceae</taxon>
        <taxon>Fructobacillus</taxon>
    </lineage>
</organism>
<dbReference type="STRING" id="220714.SAMN05660469_0015"/>
<accession>A0A3F3H6Q3</accession>
<evidence type="ECO:0008006" key="3">
    <source>
        <dbReference type="Google" id="ProtNLM"/>
    </source>
</evidence>
<dbReference type="InterPro" id="IPR022259">
    <property type="entry name" value="Acessory_Sec_prot_Asp3"/>
</dbReference>
<proteinExistence type="predicted"/>
<name>A0A3F3H6Q3_9LACO</name>
<protein>
    <recommendedName>
        <fullName evidence="3">Accessory secretory protein Asp3</fullName>
    </recommendedName>
</protein>
<evidence type="ECO:0000313" key="2">
    <source>
        <dbReference type="Proteomes" id="UP000061227"/>
    </source>
</evidence>
<reference evidence="1 2" key="1">
    <citation type="journal article" date="2015" name="BMC Genomics">
        <title>Comparative genomics of Fructobacillus spp. and Leuconostoc spp. reveals niche-specific evolution of Fructobacillus spp.</title>
        <authorList>
            <person name="Endo A."/>
            <person name="Tanizawa Y."/>
            <person name="Tanaka N."/>
            <person name="Maeno S."/>
            <person name="Kumar H."/>
            <person name="Shiwa Y."/>
            <person name="Okada S."/>
            <person name="Yoshikawa H."/>
            <person name="Dicks L."/>
            <person name="Nakagawa J."/>
            <person name="Arita M."/>
        </authorList>
    </citation>
    <scope>NUCLEOTIDE SEQUENCE [LARGE SCALE GENOMIC DNA]</scope>
    <source>
        <strain evidence="1 2">DSM 15468</strain>
    </source>
</reference>
<dbReference type="Proteomes" id="UP000061227">
    <property type="component" value="Unassembled WGS sequence"/>
</dbReference>
<dbReference type="GO" id="GO:0015031">
    <property type="term" value="P:protein transport"/>
    <property type="evidence" value="ECO:0007669"/>
    <property type="project" value="InterPro"/>
</dbReference>
<dbReference type="Pfam" id="PF15432">
    <property type="entry name" value="Sec-ASP3"/>
    <property type="match status" value="1"/>
</dbReference>
<evidence type="ECO:0000313" key="1">
    <source>
        <dbReference type="EMBL" id="GAP03430.1"/>
    </source>
</evidence>
<sequence length="251" mass="28649">MNKLFIIRWPTNPKAAYVNGATIRYFQNKNVYYANEVLSPGQVICSWYSETDYMGSGLLPTLPLLSAGKKYQLSLRLKSDNVMPVQISLKFLDSNKNVIAVNRSTDMHFDFTVPTATVTYQIELINLKHKWLLFDYLIIQESLAVEDISTAAYLKPHYDLVHVTQSDNQAIEIVVNAGPKTIIPIDVDSQKKTDQIYMFTDGSDIDKMMRHLHYIFAHQSYSQSMIVPGIGFYTLSDSVRSIINNRSQMTM</sequence>
<keyword evidence="2" id="KW-1185">Reference proteome</keyword>
<dbReference type="EMBL" id="DF968070">
    <property type="protein sequence ID" value="GAP03430.1"/>
    <property type="molecule type" value="Genomic_DNA"/>
</dbReference>
<dbReference type="NCBIfam" id="TIGR03711">
    <property type="entry name" value="acc_sec_asp3"/>
    <property type="match status" value="1"/>
</dbReference>
<gene>
    <name evidence="1" type="ORF">FPFC_080050</name>
</gene>
<dbReference type="AlphaFoldDB" id="A0A3F3H6Q3"/>
<dbReference type="RefSeq" id="WP_059379206.1">
    <property type="nucleotide sequence ID" value="NZ_DF968070.1"/>
</dbReference>